<dbReference type="Pfam" id="PF10419">
    <property type="entry name" value="TFIIIC_sub6"/>
    <property type="match status" value="1"/>
</dbReference>
<feature type="compositionally biased region" description="Basic and acidic residues" evidence="1">
    <location>
        <begin position="141"/>
        <end position="153"/>
    </location>
</feature>
<reference evidence="3 4" key="1">
    <citation type="journal article" date="2011" name="PLoS Pathog.">
        <title>Endophytic Life Strategies Decoded by Genome and Transcriptome Analyses of the Mutualistic Root Symbiont Piriformospora indica.</title>
        <authorList>
            <person name="Zuccaro A."/>
            <person name="Lahrmann U."/>
            <person name="Guldener U."/>
            <person name="Langen G."/>
            <person name="Pfiffi S."/>
            <person name="Biedenkopf D."/>
            <person name="Wong P."/>
            <person name="Samans B."/>
            <person name="Grimm C."/>
            <person name="Basiewicz M."/>
            <person name="Murat C."/>
            <person name="Martin F."/>
            <person name="Kogel K.H."/>
        </authorList>
    </citation>
    <scope>NUCLEOTIDE SEQUENCE [LARGE SCALE GENOMIC DNA]</scope>
    <source>
        <strain evidence="3 4">DSM 11827</strain>
    </source>
</reference>
<gene>
    <name evidence="3" type="ORF">PIIN_07168</name>
</gene>
<name>G4TPH1_SERID</name>
<dbReference type="Proteomes" id="UP000007148">
    <property type="component" value="Unassembled WGS sequence"/>
</dbReference>
<dbReference type="STRING" id="1109443.G4TPH1"/>
<feature type="domain" description="Transcription factor TFIIIC triple barrel" evidence="2">
    <location>
        <begin position="61"/>
        <end position="130"/>
    </location>
</feature>
<feature type="compositionally biased region" description="Acidic residues" evidence="1">
    <location>
        <begin position="230"/>
        <end position="247"/>
    </location>
</feature>
<dbReference type="EMBL" id="CAFZ01000210">
    <property type="protein sequence ID" value="CCA73214.1"/>
    <property type="molecule type" value="Genomic_DNA"/>
</dbReference>
<accession>G4TPH1</accession>
<evidence type="ECO:0000313" key="3">
    <source>
        <dbReference type="EMBL" id="CCA73214.1"/>
    </source>
</evidence>
<proteinExistence type="predicted"/>
<dbReference type="InterPro" id="IPR019481">
    <property type="entry name" value="TFIIIC_triple_barrel"/>
</dbReference>
<evidence type="ECO:0000259" key="2">
    <source>
        <dbReference type="Pfam" id="PF10419"/>
    </source>
</evidence>
<dbReference type="OrthoDB" id="1877767at2759"/>
<dbReference type="eggNOG" id="ENOG502RYMW">
    <property type="taxonomic scope" value="Eukaryota"/>
</dbReference>
<feature type="region of interest" description="Disordered" evidence="1">
    <location>
        <begin position="128"/>
        <end position="247"/>
    </location>
</feature>
<dbReference type="InParanoid" id="G4TPH1"/>
<dbReference type="AlphaFoldDB" id="G4TPH1"/>
<keyword evidence="4" id="KW-1185">Reference proteome</keyword>
<organism evidence="3 4">
    <name type="scientific">Serendipita indica (strain DSM 11827)</name>
    <name type="common">Root endophyte fungus</name>
    <name type="synonym">Piriformospora indica</name>
    <dbReference type="NCBI Taxonomy" id="1109443"/>
    <lineage>
        <taxon>Eukaryota</taxon>
        <taxon>Fungi</taxon>
        <taxon>Dikarya</taxon>
        <taxon>Basidiomycota</taxon>
        <taxon>Agaricomycotina</taxon>
        <taxon>Agaricomycetes</taxon>
        <taxon>Sebacinales</taxon>
        <taxon>Serendipitaceae</taxon>
        <taxon>Serendipita</taxon>
    </lineage>
</organism>
<comment type="caution">
    <text evidence="3">The sequence shown here is derived from an EMBL/GenBank/DDBJ whole genome shotgun (WGS) entry which is preliminary data.</text>
</comment>
<dbReference type="Gene3D" id="2.60.40.4370">
    <property type="match status" value="1"/>
</dbReference>
<dbReference type="HOGENOM" id="CLU_1124915_0_0_1"/>
<protein>
    <recommendedName>
        <fullName evidence="2">Transcription factor TFIIIC triple barrel domain-containing protein</fullName>
    </recommendedName>
</protein>
<evidence type="ECO:0000313" key="4">
    <source>
        <dbReference type="Proteomes" id="UP000007148"/>
    </source>
</evidence>
<sequence>MPPSFLEGYEEVDAFDDDLNDEYSDEEASLLCDVGHGPVGLQFVESDKLLSSYRKSLLRIASNSYNVQGLETEEPFLQVGGTTFKGEHERLLGTEVLLQEPPSTSANTPSRPLVPVAMTSQRIRFKEVRLVPREDAEDEPEAGRHSPEREKSVPRTTLGGVSREVTSAFFPATRKDAAQLPKMRRRFFKRPEGYRTSEDEDSGVKPRKKKKSTGAEGGRGRKPKDKPVADDEEQEVTADAQDEAMQE</sequence>
<evidence type="ECO:0000256" key="1">
    <source>
        <dbReference type="SAM" id="MobiDB-lite"/>
    </source>
</evidence>